<evidence type="ECO:0000259" key="7">
    <source>
        <dbReference type="Pfam" id="PF01028"/>
    </source>
</evidence>
<reference evidence="9 10" key="1">
    <citation type="submission" date="2018-11" db="EMBL/GenBank/DDBJ databases">
        <authorList>
            <person name="Criscuolo A."/>
        </authorList>
    </citation>
    <scope>NUCLEOTIDE SEQUENCE [LARGE SCALE GENOMIC DNA]</scope>
    <source>
        <strain evidence="9">ACIP111625</strain>
    </source>
</reference>
<dbReference type="PROSITE" id="PS52038">
    <property type="entry name" value="TOPO_IB_2"/>
    <property type="match status" value="1"/>
</dbReference>
<dbReference type="InterPro" id="IPR049331">
    <property type="entry name" value="Top1B_N_bact"/>
</dbReference>
<dbReference type="GO" id="GO:0003677">
    <property type="term" value="F:DNA binding"/>
    <property type="evidence" value="ECO:0007669"/>
    <property type="project" value="UniProtKB-KW"/>
</dbReference>
<dbReference type="AlphaFoldDB" id="A0A3P5XFT0"/>
<dbReference type="Gene3D" id="1.10.132.120">
    <property type="match status" value="1"/>
</dbReference>
<evidence type="ECO:0000259" key="8">
    <source>
        <dbReference type="Pfam" id="PF21338"/>
    </source>
</evidence>
<dbReference type="InterPro" id="IPR011010">
    <property type="entry name" value="DNA_brk_join_enz"/>
</dbReference>
<accession>A0A3P5XFT0</accession>
<comment type="similarity">
    <text evidence="2">Belongs to the type IB topoisomerase family.</text>
</comment>
<keyword evidence="4" id="KW-0799">Topoisomerase</keyword>
<dbReference type="PRINTS" id="PR00416">
    <property type="entry name" value="EUTPISMRASEI"/>
</dbReference>
<feature type="domain" description="DNA topoisomerase IB N-terminal" evidence="8">
    <location>
        <begin position="23"/>
        <end position="70"/>
    </location>
</feature>
<evidence type="ECO:0000313" key="10">
    <source>
        <dbReference type="Proteomes" id="UP000277498"/>
    </source>
</evidence>
<dbReference type="SUPFAM" id="SSF56349">
    <property type="entry name" value="DNA breaking-rejoining enzymes"/>
    <property type="match status" value="1"/>
</dbReference>
<dbReference type="GO" id="GO:0003917">
    <property type="term" value="F:DNA topoisomerase type I (single strand cut, ATP-independent) activity"/>
    <property type="evidence" value="ECO:0007669"/>
    <property type="project" value="UniProtKB-EC"/>
</dbReference>
<dbReference type="InterPro" id="IPR013500">
    <property type="entry name" value="TopoI_cat_euk"/>
</dbReference>
<dbReference type="RefSeq" id="WP_124088612.1">
    <property type="nucleotide sequence ID" value="NZ_UXAW01000120.1"/>
</dbReference>
<dbReference type="Gene3D" id="3.30.66.10">
    <property type="entry name" value="DNA topoisomerase I domain"/>
    <property type="match status" value="1"/>
</dbReference>
<evidence type="ECO:0000256" key="1">
    <source>
        <dbReference type="ARBA" id="ARBA00000213"/>
    </source>
</evidence>
<comment type="catalytic activity">
    <reaction evidence="1">
        <text>ATP-independent breakage of single-stranded DNA, followed by passage and rejoining.</text>
        <dbReference type="EC" id="5.6.2.1"/>
    </reaction>
</comment>
<name>A0A3P5XFT0_9RHOB</name>
<dbReference type="GO" id="GO:0006265">
    <property type="term" value="P:DNA topological change"/>
    <property type="evidence" value="ECO:0007669"/>
    <property type="project" value="InterPro"/>
</dbReference>
<dbReference type="Pfam" id="PF01028">
    <property type="entry name" value="Topoisom_I"/>
    <property type="match status" value="1"/>
</dbReference>
<proteinExistence type="inferred from homology"/>
<dbReference type="EC" id="5.6.2.1" evidence="3"/>
<dbReference type="InterPro" id="IPR014711">
    <property type="entry name" value="TopoI_cat_a-hlx-sub_euk"/>
</dbReference>
<evidence type="ECO:0000256" key="3">
    <source>
        <dbReference type="ARBA" id="ARBA00012891"/>
    </source>
</evidence>
<evidence type="ECO:0000313" key="9">
    <source>
        <dbReference type="EMBL" id="VDC33624.1"/>
    </source>
</evidence>
<keyword evidence="5" id="KW-0238">DNA-binding</keyword>
<gene>
    <name evidence="9" type="ORF">XINFAN_03934</name>
</gene>
<organism evidence="9 10">
    <name type="scientific">Pseudogemmobacter humi</name>
    <dbReference type="NCBI Taxonomy" id="2483812"/>
    <lineage>
        <taxon>Bacteria</taxon>
        <taxon>Pseudomonadati</taxon>
        <taxon>Pseudomonadota</taxon>
        <taxon>Alphaproteobacteria</taxon>
        <taxon>Rhodobacterales</taxon>
        <taxon>Paracoccaceae</taxon>
        <taxon>Pseudogemmobacter</taxon>
    </lineage>
</organism>
<sequence length="329" mass="36612">MTQGLVYVSDSDPGITRRRAGKGFCYFSPGGQRLSGALCARAVALAVPPAWEQVWICPREDGHIQATGRDARGRKQYLYHPLWQASRAETKYAGLTDFARALPALRRRLDRDLRQEAGNRDFTLAALVMLLDRAWLRIGNPEYTAQNGSFGAVTLRRRHLRLDEDSVRLDFRAKGGRRVRQVLRDRKLHRILHQIGDLPGRNLFTWLDEDGRPCPLGTGDVNGYLAEAMGEGVTARTFRTWGGTLAAFGRAAEEPLTIRAMAGAAALRLHNTPAICRSSYIHPAVLDLAALDAPARQDRLSGLNPPDTPGLRAPERRLLSFLDTTETRR</sequence>
<dbReference type="Proteomes" id="UP000277498">
    <property type="component" value="Unassembled WGS sequence"/>
</dbReference>
<evidence type="ECO:0000256" key="4">
    <source>
        <dbReference type="ARBA" id="ARBA00023029"/>
    </source>
</evidence>
<evidence type="ECO:0000256" key="5">
    <source>
        <dbReference type="ARBA" id="ARBA00023125"/>
    </source>
</evidence>
<dbReference type="InterPro" id="IPR035447">
    <property type="entry name" value="DNA_topo_I_N_sf"/>
</dbReference>
<dbReference type="EMBL" id="UXAW01000120">
    <property type="protein sequence ID" value="VDC33624.1"/>
    <property type="molecule type" value="Genomic_DNA"/>
</dbReference>
<dbReference type="Pfam" id="PF21338">
    <property type="entry name" value="Top1B_N_bact"/>
    <property type="match status" value="1"/>
</dbReference>
<protein>
    <recommendedName>
        <fullName evidence="3">DNA topoisomerase</fullName>
        <ecNumber evidence="3">5.6.2.1</ecNumber>
    </recommendedName>
</protein>
<dbReference type="InterPro" id="IPR001631">
    <property type="entry name" value="TopoI"/>
</dbReference>
<evidence type="ECO:0000256" key="2">
    <source>
        <dbReference type="ARBA" id="ARBA00006645"/>
    </source>
</evidence>
<keyword evidence="10" id="KW-1185">Reference proteome</keyword>
<keyword evidence="6 9" id="KW-0413">Isomerase</keyword>
<evidence type="ECO:0000256" key="6">
    <source>
        <dbReference type="ARBA" id="ARBA00023235"/>
    </source>
</evidence>
<dbReference type="OrthoDB" id="9778962at2"/>
<dbReference type="SUPFAM" id="SSF55869">
    <property type="entry name" value="DNA topoisomerase I domain"/>
    <property type="match status" value="1"/>
</dbReference>
<feature type="domain" description="DNA topoisomerase I catalytic core eukaryotic-type" evidence="7">
    <location>
        <begin position="86"/>
        <end position="246"/>
    </location>
</feature>
<dbReference type="Gene3D" id="3.90.15.10">
    <property type="entry name" value="Topoisomerase I, Chain A, domain 3"/>
    <property type="match status" value="1"/>
</dbReference>